<dbReference type="AlphaFoldDB" id="A0A9K3KDP7"/>
<dbReference type="InterPro" id="IPR001810">
    <property type="entry name" value="F-box_dom"/>
</dbReference>
<accession>A0A9K3KDP7</accession>
<gene>
    <name evidence="2" type="ORF">IV203_022994</name>
</gene>
<protein>
    <recommendedName>
        <fullName evidence="1">F-box domain-containing protein</fullName>
    </recommendedName>
</protein>
<proteinExistence type="predicted"/>
<organism evidence="2 3">
    <name type="scientific">Nitzschia inconspicua</name>
    <dbReference type="NCBI Taxonomy" id="303405"/>
    <lineage>
        <taxon>Eukaryota</taxon>
        <taxon>Sar</taxon>
        <taxon>Stramenopiles</taxon>
        <taxon>Ochrophyta</taxon>
        <taxon>Bacillariophyta</taxon>
        <taxon>Bacillariophyceae</taxon>
        <taxon>Bacillariophycidae</taxon>
        <taxon>Bacillariales</taxon>
        <taxon>Bacillariaceae</taxon>
        <taxon>Nitzschia</taxon>
    </lineage>
</organism>
<dbReference type="EMBL" id="JAGRRH010000026">
    <property type="protein sequence ID" value="KAG7341043.1"/>
    <property type="molecule type" value="Genomic_DNA"/>
</dbReference>
<evidence type="ECO:0000313" key="2">
    <source>
        <dbReference type="EMBL" id="KAG7341043.1"/>
    </source>
</evidence>
<name>A0A9K3KDP7_9STRA</name>
<reference evidence="2" key="1">
    <citation type="journal article" date="2021" name="Sci. Rep.">
        <title>Diploid genomic architecture of Nitzschia inconspicua, an elite biomass production diatom.</title>
        <authorList>
            <person name="Oliver A."/>
            <person name="Podell S."/>
            <person name="Pinowska A."/>
            <person name="Traller J.C."/>
            <person name="Smith S.R."/>
            <person name="McClure R."/>
            <person name="Beliaev A."/>
            <person name="Bohutskyi P."/>
            <person name="Hill E.A."/>
            <person name="Rabines A."/>
            <person name="Zheng H."/>
            <person name="Allen L.Z."/>
            <person name="Kuo A."/>
            <person name="Grigoriev I.V."/>
            <person name="Allen A.E."/>
            <person name="Hazlebeck D."/>
            <person name="Allen E.E."/>
        </authorList>
    </citation>
    <scope>NUCLEOTIDE SEQUENCE</scope>
    <source>
        <strain evidence="2">Hildebrandi</strain>
    </source>
</reference>
<feature type="domain" description="F-box" evidence="1">
    <location>
        <begin position="43"/>
        <end position="72"/>
    </location>
</feature>
<dbReference type="Pfam" id="PF00646">
    <property type="entry name" value="F-box"/>
    <property type="match status" value="1"/>
</dbReference>
<keyword evidence="3" id="KW-1185">Reference proteome</keyword>
<sequence length="177" mass="20288">MSSATPNNKRRRQISNVTADLHLNSLTDTVRNILTQQFLEKQDLMVHVLSFFPVATLLQHKCVSKEWNHLCTIAIDAKVGDHGPKPFETKKELKNGPFPIIYETHANTRKRLPERMDIPSASGMYPRSRIFLFSLMNKMVSMNASKTGTQAMQQQWLLCLGMQRTLTEIFLHGMCRT</sequence>
<reference evidence="2" key="2">
    <citation type="submission" date="2021-04" db="EMBL/GenBank/DDBJ databases">
        <authorList>
            <person name="Podell S."/>
        </authorList>
    </citation>
    <scope>NUCLEOTIDE SEQUENCE</scope>
    <source>
        <strain evidence="2">Hildebrandi</strain>
    </source>
</reference>
<comment type="caution">
    <text evidence="2">The sequence shown here is derived from an EMBL/GenBank/DDBJ whole genome shotgun (WGS) entry which is preliminary data.</text>
</comment>
<evidence type="ECO:0000259" key="1">
    <source>
        <dbReference type="Pfam" id="PF00646"/>
    </source>
</evidence>
<evidence type="ECO:0000313" key="3">
    <source>
        <dbReference type="Proteomes" id="UP000693970"/>
    </source>
</evidence>
<dbReference type="Proteomes" id="UP000693970">
    <property type="component" value="Unassembled WGS sequence"/>
</dbReference>